<dbReference type="Proteomes" id="UP001354989">
    <property type="component" value="Chromosome"/>
</dbReference>
<dbReference type="NCBIfam" id="TIGR04183">
    <property type="entry name" value="Por_Secre_tail"/>
    <property type="match status" value="1"/>
</dbReference>
<dbReference type="InterPro" id="IPR026444">
    <property type="entry name" value="Secre_tail"/>
</dbReference>
<organism evidence="2 3">
    <name type="scientific">Persicobacter psychrovividus</name>
    <dbReference type="NCBI Taxonomy" id="387638"/>
    <lineage>
        <taxon>Bacteria</taxon>
        <taxon>Pseudomonadati</taxon>
        <taxon>Bacteroidota</taxon>
        <taxon>Cytophagia</taxon>
        <taxon>Cytophagales</taxon>
        <taxon>Persicobacteraceae</taxon>
        <taxon>Persicobacter</taxon>
    </lineage>
</organism>
<protein>
    <recommendedName>
        <fullName evidence="4">Por secretion system C-terminal sorting domain-containing protein</fullName>
    </recommendedName>
</protein>
<feature type="chain" id="PRO_5045038361" description="Por secretion system C-terminal sorting domain-containing protein" evidence="1">
    <location>
        <begin position="20"/>
        <end position="112"/>
    </location>
</feature>
<keyword evidence="1" id="KW-0732">Signal</keyword>
<dbReference type="RefSeq" id="WP_332919312.1">
    <property type="nucleotide sequence ID" value="NZ_AP025292.1"/>
</dbReference>
<evidence type="ECO:0000313" key="3">
    <source>
        <dbReference type="Proteomes" id="UP001354989"/>
    </source>
</evidence>
<gene>
    <name evidence="2" type="ORF">PEPS_01090</name>
</gene>
<name>A0ABM7VA83_9BACT</name>
<sequence length="112" mass="12515">MKKIFSVMIAMMMSAAVFAGANDNEAAKGKSMFRVIANNNAELYKVIYIANKTSKVKISIYDEDGAMVVSTVVKGVEDFMKPFRFKRMPAGTYTVVVRDGFSVTRKTFEHKP</sequence>
<evidence type="ECO:0000313" key="2">
    <source>
        <dbReference type="EMBL" id="BDC97828.1"/>
    </source>
</evidence>
<accession>A0ABM7VA83</accession>
<dbReference type="EMBL" id="AP025292">
    <property type="protein sequence ID" value="BDC97828.1"/>
    <property type="molecule type" value="Genomic_DNA"/>
</dbReference>
<evidence type="ECO:0000256" key="1">
    <source>
        <dbReference type="SAM" id="SignalP"/>
    </source>
</evidence>
<proteinExistence type="predicted"/>
<feature type="signal peptide" evidence="1">
    <location>
        <begin position="1"/>
        <end position="19"/>
    </location>
</feature>
<keyword evidence="3" id="KW-1185">Reference proteome</keyword>
<evidence type="ECO:0008006" key="4">
    <source>
        <dbReference type="Google" id="ProtNLM"/>
    </source>
</evidence>
<reference evidence="2 3" key="1">
    <citation type="submission" date="2021-12" db="EMBL/GenBank/DDBJ databases">
        <title>Genome sequencing of bacteria with rrn-lacking chromosome and rrn-plasmid.</title>
        <authorList>
            <person name="Anda M."/>
            <person name="Iwasaki W."/>
        </authorList>
    </citation>
    <scope>NUCLEOTIDE SEQUENCE [LARGE SCALE GENOMIC DNA]</scope>
    <source>
        <strain evidence="2 3">NBRC 101262</strain>
    </source>
</reference>